<feature type="compositionally biased region" description="Low complexity" evidence="1">
    <location>
        <begin position="1409"/>
        <end position="1422"/>
    </location>
</feature>
<feature type="compositionally biased region" description="Polar residues" evidence="1">
    <location>
        <begin position="1055"/>
        <end position="1066"/>
    </location>
</feature>
<keyword evidence="3" id="KW-1185">Reference proteome</keyword>
<feature type="region of interest" description="Disordered" evidence="1">
    <location>
        <begin position="1192"/>
        <end position="1226"/>
    </location>
</feature>
<feature type="compositionally biased region" description="Basic and acidic residues" evidence="1">
    <location>
        <begin position="389"/>
        <end position="405"/>
    </location>
</feature>
<feature type="region of interest" description="Disordered" evidence="1">
    <location>
        <begin position="1"/>
        <end position="33"/>
    </location>
</feature>
<evidence type="ECO:0000256" key="1">
    <source>
        <dbReference type="SAM" id="MobiDB-lite"/>
    </source>
</evidence>
<feature type="compositionally biased region" description="Low complexity" evidence="1">
    <location>
        <begin position="1945"/>
        <end position="1957"/>
    </location>
</feature>
<feature type="compositionally biased region" description="Acidic residues" evidence="1">
    <location>
        <begin position="999"/>
        <end position="1010"/>
    </location>
</feature>
<feature type="compositionally biased region" description="Basic and acidic residues" evidence="1">
    <location>
        <begin position="607"/>
        <end position="622"/>
    </location>
</feature>
<comment type="caution">
    <text evidence="2">The sequence shown here is derived from an EMBL/GenBank/DDBJ whole genome shotgun (WGS) entry which is preliminary data.</text>
</comment>
<feature type="compositionally biased region" description="Low complexity" evidence="1">
    <location>
        <begin position="1208"/>
        <end position="1218"/>
    </location>
</feature>
<feature type="compositionally biased region" description="Basic and acidic residues" evidence="1">
    <location>
        <begin position="1645"/>
        <end position="1662"/>
    </location>
</feature>
<feature type="region of interest" description="Disordered" evidence="1">
    <location>
        <begin position="604"/>
        <end position="627"/>
    </location>
</feature>
<feature type="compositionally biased region" description="Polar residues" evidence="1">
    <location>
        <begin position="1118"/>
        <end position="1132"/>
    </location>
</feature>
<feature type="compositionally biased region" description="Acidic residues" evidence="1">
    <location>
        <begin position="13"/>
        <end position="27"/>
    </location>
</feature>
<feature type="region of interest" description="Disordered" evidence="1">
    <location>
        <begin position="2012"/>
        <end position="2035"/>
    </location>
</feature>
<feature type="region of interest" description="Disordered" evidence="1">
    <location>
        <begin position="264"/>
        <end position="291"/>
    </location>
</feature>
<feature type="region of interest" description="Disordered" evidence="1">
    <location>
        <begin position="960"/>
        <end position="1139"/>
    </location>
</feature>
<feature type="compositionally biased region" description="Basic and acidic residues" evidence="1">
    <location>
        <begin position="1669"/>
        <end position="1691"/>
    </location>
</feature>
<evidence type="ECO:0000313" key="2">
    <source>
        <dbReference type="EMBL" id="GIY25347.1"/>
    </source>
</evidence>
<sequence length="2194" mass="243268">MEANTEFLTESAIETEDMFMSEEEETSENEKQDDIIQLNIDCNNRLTSDASFFNPNSNSDINFCEKENNSSDFYSWKEDSFADVSYEDFEFSDEDDSSSSKKPLQKINLDEVGCFGISNDMNSDSTFNQSSTTFKEECLTDAEYMSEEEGDRMLRKYSGSCVRRLSGGLSVIENPSAVKEAFSHKQSNFFSSNIAKSFSNTIFLKSIPSLETSTEDSPLMTCLEFLKSDAVEDGFTDVEELSMESDDNKESYAMPVHKLSEMSLNNVGHGNKNVPEDSVRHRRKEDSGATQICNRKSSWTVELLPEDETAGFENDGSLVEKNITYKRNTKRVSNADEFTNECSTDEESFDLENKEWTETDESGCVRQVTVVKTETSINFEGDDAVKALRKVPEKEASDTERKGSTDSEQDDLSFTEKKSYFQRLSLTTDTLPCTDKWTHDVSLDDLPMAEGEIVREQISFEDKLKMFEPDEDNRKKIQKREKQDQPTVYRYDFTKNGKDKPVATEFVFSELEKAEEIVKQVNEEIIIEESRLNDSISHAVDRDNVESDLNSAITLEKVEQEVYSLIAEVDKEEKELSKNYCSSMGDSATGSPIDDLAMRKLVGGKTAESEKEVDESSIHSEMGDSLSSERIVAEEAIIQDLKVEEIVTPAQAHPVEESPASFEGLEPRNLEHVQGTQAYSDYEEDTYRKLSAELCRKDKLHEAIKLDEDDSSFETVLESDARPSNLPDISSVVDSHIKSEILQEEIDQSIEESPLEVKKIVDDLQKISESEDHKCNVYKHIRTEIFSQELGADIESSSPERKELGAFSAKKLDSPSNIPIEKLEEHEITIPTEFDIKDKLIDMDLGSQELHKTISPQISEESCEPTDDISSEGVIVEPDEHSVDYDEAKAEHSLTEQLQALASNSKKIFTEPLQSIDFGSHEFDHISSGMSSSISDLEVHRRAKDIAYSRHDKKEIRSLKSTKQVSTIEEHSSIESCDSPQELALHDLPEKSDTKNSSDDDDDEEEEDDHDVGKQGIMITEGVIKDNGKVLGENFPDDDKLSIFPVDSDLESSLLPRQSDSTSETPRISRSDSKSSHSKKSDSDAEGSKIDSAGESSGKQKEESCSSSGDTESPYYSVETSDSGRTPRSTPAASRPCSSEFDINVFSGHGSEYETCVTSQEASGEASGSYATAVSSQEISYATACSSLSHSSRESAYSVDSESSGHLASVEVSSEASETLVPSAQEMELEFGPDLEMPVLDEEPAMDDSVREPYDMDIPEAVIRSGIEMPFMKNWDLNNTDESEKMKLPQQWMWKFASESEVVDKFEVLESDDVVEDSKFAAAAEKQETSCDNKVKSEDTKHFYPQVGTTYSHSGPSHRRSASSVVDIIPDRGQVEPSVVTLDEEPLSISESSATHSEQTWQTSSIDTAVQLSSQAPASSLANDVSNAVVDISEETPPEKELTTELSHTPNQESSYLQLNGPIEVDYNPDYDNPDGDSELNQIQSSNAYETEGLQFDLEMEGASSANNIVEEDSESNVHIGSASLQFELGNNQGIIVDDQSAQLSGDYEMTNNIDADKPEAQQQQSLNFRNYELQESESLVCSDLTSYLPESEQGELLPESLPPSFESEINIPFQSSVSSSEGLPNLDARSNLLSDLVCTDSLEKTDAVDTSPEDERYEYKATKSNSKSSKDENAGDFRDISPTLKGHETDILNPESDYASQQFISKYDEIPVTDLYTHPEEEEFDIRETYLSPIPSVEEDKQSTPSSEVFHGRRFFPRSGDTSAASSLQEFERLEAEITAGRISRSSVDSSEKVVLTKSGEHDDVSMSSLTEFEKLEKECTEIVPENKLGAEDIMMLSEIEEGLESQCSDAIEILQDVHEGSDSSEYERRRVNIEEVIKVAQCNVEKFQEETASEGATSDECTVLLRVLSETQDSSEITKISSREDGNTDFDESEHAALTLENDSTTGGHDSSSSGEKNCGNEKLDCMVSSTDSMDPSSSTATHATYQFETDSVMSSSLNSAQASGEECTMVSSTDTLEPEPKITYSHGDTETDEKTHLTSKIEESIVHSGKGALECKLKELQTTNGAKQQMEMFLSKLTDESVLMDDFTSHSFTDILDESEHQTAPDDLIQSIEAAHGVSASGEGAALDSDDLVSTTTTTTTRVVTSVISDPDNAESQVESSFVQQLSGDDIRQSCEITFSDTVHDNSNPEE</sequence>
<gene>
    <name evidence="2" type="primary">AVEN_207616_1</name>
    <name evidence="2" type="ORF">CDAR_60961</name>
</gene>
<accession>A0AAV4RYY6</accession>
<feature type="region of interest" description="Disordered" evidence="1">
    <location>
        <begin position="389"/>
        <end position="412"/>
    </location>
</feature>
<feature type="compositionally biased region" description="Polar residues" evidence="1">
    <location>
        <begin position="1192"/>
        <end position="1206"/>
    </location>
</feature>
<feature type="region of interest" description="Disordered" evidence="1">
    <location>
        <begin position="1645"/>
        <end position="1692"/>
    </location>
</feature>
<feature type="compositionally biased region" description="Polar residues" evidence="1">
    <location>
        <begin position="2157"/>
        <end position="2170"/>
    </location>
</feature>
<proteinExistence type="predicted"/>
<feature type="compositionally biased region" description="Basic and acidic residues" evidence="1">
    <location>
        <begin position="984"/>
        <end position="998"/>
    </location>
</feature>
<feature type="compositionally biased region" description="Basic and acidic residues" evidence="1">
    <location>
        <begin position="1067"/>
        <end position="1089"/>
    </location>
</feature>
<feature type="compositionally biased region" description="Basic and acidic residues" evidence="1">
    <location>
        <begin position="274"/>
        <end position="287"/>
    </location>
</feature>
<dbReference type="Proteomes" id="UP001054837">
    <property type="component" value="Unassembled WGS sequence"/>
</dbReference>
<reference evidence="2 3" key="1">
    <citation type="submission" date="2021-06" db="EMBL/GenBank/DDBJ databases">
        <title>Caerostris darwini draft genome.</title>
        <authorList>
            <person name="Kono N."/>
            <person name="Arakawa K."/>
        </authorList>
    </citation>
    <scope>NUCLEOTIDE SEQUENCE [LARGE SCALE GENOMIC DNA]</scope>
</reference>
<evidence type="ECO:0000313" key="3">
    <source>
        <dbReference type="Proteomes" id="UP001054837"/>
    </source>
</evidence>
<dbReference type="EMBL" id="BPLQ01006798">
    <property type="protein sequence ID" value="GIY25347.1"/>
    <property type="molecule type" value="Genomic_DNA"/>
</dbReference>
<feature type="region of interest" description="Disordered" evidence="1">
    <location>
        <begin position="2150"/>
        <end position="2172"/>
    </location>
</feature>
<feature type="compositionally biased region" description="Polar residues" evidence="1">
    <location>
        <begin position="1389"/>
        <end position="1408"/>
    </location>
</feature>
<feature type="region of interest" description="Disordered" evidence="1">
    <location>
        <begin position="1941"/>
        <end position="1982"/>
    </location>
</feature>
<organism evidence="2 3">
    <name type="scientific">Caerostris darwini</name>
    <dbReference type="NCBI Taxonomy" id="1538125"/>
    <lineage>
        <taxon>Eukaryota</taxon>
        <taxon>Metazoa</taxon>
        <taxon>Ecdysozoa</taxon>
        <taxon>Arthropoda</taxon>
        <taxon>Chelicerata</taxon>
        <taxon>Arachnida</taxon>
        <taxon>Araneae</taxon>
        <taxon>Araneomorphae</taxon>
        <taxon>Entelegynae</taxon>
        <taxon>Araneoidea</taxon>
        <taxon>Araneidae</taxon>
        <taxon>Caerostris</taxon>
    </lineage>
</organism>
<feature type="compositionally biased region" description="Low complexity" evidence="1">
    <location>
        <begin position="1971"/>
        <end position="1982"/>
    </location>
</feature>
<feature type="region of interest" description="Disordered" evidence="1">
    <location>
        <begin position="1384"/>
        <end position="1454"/>
    </location>
</feature>
<protein>
    <submittedName>
        <fullName evidence="2">Uncharacterized protein</fullName>
    </submittedName>
</protein>
<name>A0AAV4RYY6_9ARAC</name>